<keyword evidence="1" id="KW-0812">Transmembrane</keyword>
<protein>
    <submittedName>
        <fullName evidence="2">Uncharacterized protein</fullName>
    </submittedName>
</protein>
<feature type="transmembrane region" description="Helical" evidence="1">
    <location>
        <begin position="25"/>
        <end position="47"/>
    </location>
</feature>
<evidence type="ECO:0000313" key="3">
    <source>
        <dbReference type="Proteomes" id="UP000253562"/>
    </source>
</evidence>
<feature type="transmembrane region" description="Helical" evidence="1">
    <location>
        <begin position="53"/>
        <end position="75"/>
    </location>
</feature>
<evidence type="ECO:0000313" key="2">
    <source>
        <dbReference type="EMBL" id="RCS42120.1"/>
    </source>
</evidence>
<feature type="transmembrane region" description="Helical" evidence="1">
    <location>
        <begin position="108"/>
        <end position="126"/>
    </location>
</feature>
<name>A0A368KQA7_9BACT</name>
<reference evidence="2 3" key="1">
    <citation type="submission" date="2018-07" db="EMBL/GenBank/DDBJ databases">
        <title>Comparative genomes isolates from brazilian mangrove.</title>
        <authorList>
            <person name="De Araujo J.E."/>
            <person name="Taketani R.G."/>
            <person name="Silva M.C.P."/>
            <person name="Lourenco M.V."/>
            <person name="Oliveira V.M."/>
            <person name="Andreote F.D."/>
        </authorList>
    </citation>
    <scope>NUCLEOTIDE SEQUENCE [LARGE SCALE GENOMIC DNA]</scope>
    <source>
        <strain evidence="2 3">HEX PRIS-MGV</strain>
    </source>
</reference>
<dbReference type="AlphaFoldDB" id="A0A368KQA7"/>
<feature type="transmembrane region" description="Helical" evidence="1">
    <location>
        <begin position="138"/>
        <end position="167"/>
    </location>
</feature>
<proteinExistence type="predicted"/>
<gene>
    <name evidence="2" type="ORF">DTL42_20025</name>
</gene>
<evidence type="ECO:0000256" key="1">
    <source>
        <dbReference type="SAM" id="Phobius"/>
    </source>
</evidence>
<dbReference type="EMBL" id="QPEX01000044">
    <property type="protein sequence ID" value="RCS42120.1"/>
    <property type="molecule type" value="Genomic_DNA"/>
</dbReference>
<keyword evidence="1" id="KW-0472">Membrane</keyword>
<accession>A0A368KQA7</accession>
<feature type="transmembrane region" description="Helical" evidence="1">
    <location>
        <begin position="82"/>
        <end position="102"/>
    </location>
</feature>
<organism evidence="2 3">
    <name type="scientific">Bremerella cremea</name>
    <dbReference type="NCBI Taxonomy" id="1031537"/>
    <lineage>
        <taxon>Bacteria</taxon>
        <taxon>Pseudomonadati</taxon>
        <taxon>Planctomycetota</taxon>
        <taxon>Planctomycetia</taxon>
        <taxon>Pirellulales</taxon>
        <taxon>Pirellulaceae</taxon>
        <taxon>Bremerella</taxon>
    </lineage>
</organism>
<sequence>MSEPPVNPFASPEARVVAALVSQRMSLACLIPLWMWLPLSIAAAYFGTPADPISELIAMGINLLWLWIGTAIGALSYWPLRFATVLGLGLPLGVLTFLLGPYYLPAGAVIYILANLCLGALSWRSIPQGRLTILGGLSLGYVVGSILCLVGSLPLGIAGSLAGYLAAQKSLPREEV</sequence>
<comment type="caution">
    <text evidence="2">The sequence shown here is derived from an EMBL/GenBank/DDBJ whole genome shotgun (WGS) entry which is preliminary data.</text>
</comment>
<dbReference type="Proteomes" id="UP000253562">
    <property type="component" value="Unassembled WGS sequence"/>
</dbReference>
<keyword evidence="1" id="KW-1133">Transmembrane helix</keyword>
<dbReference type="OrthoDB" id="291935at2"/>
<dbReference type="RefSeq" id="WP_114371360.1">
    <property type="nucleotide sequence ID" value="NZ_QPEX01000044.1"/>
</dbReference>